<gene>
    <name evidence="1" type="ORF">C206_13972</name>
</gene>
<dbReference type="AlphaFoldDB" id="A0AAD2ZTH8"/>
<proteinExistence type="predicted"/>
<dbReference type="Proteomes" id="UP000013237">
    <property type="component" value="Unassembled WGS sequence"/>
</dbReference>
<organism evidence="1 2">
    <name type="scientific">Pseudomonas putida TRO1</name>
    <dbReference type="NCBI Taxonomy" id="1227924"/>
    <lineage>
        <taxon>Bacteria</taxon>
        <taxon>Pseudomonadati</taxon>
        <taxon>Pseudomonadota</taxon>
        <taxon>Gammaproteobacteria</taxon>
        <taxon>Pseudomonadales</taxon>
        <taxon>Pseudomonadaceae</taxon>
        <taxon>Pseudomonas</taxon>
    </lineage>
</organism>
<evidence type="ECO:0000313" key="2">
    <source>
        <dbReference type="Proteomes" id="UP000013237"/>
    </source>
</evidence>
<comment type="caution">
    <text evidence="1">The sequence shown here is derived from an EMBL/GenBank/DDBJ whole genome shotgun (WGS) entry which is preliminary data.</text>
</comment>
<accession>A0AAD2ZTH8</accession>
<reference evidence="1 2" key="1">
    <citation type="submission" date="2013-02" db="EMBL/GenBank/DDBJ databases">
        <title>Insights into the proteome of triclosan-resistant Pseudomonas putida TRO1, isolated from activated sludge.</title>
        <authorList>
            <person name="Lolas I.B."/>
            <person name="Almeida B."/>
            <person name="Starnawski P.M."/>
            <person name="Soenderkaer M."/>
            <person name="Nielsen K.L."/>
            <person name="Nielsen J.L."/>
        </authorList>
    </citation>
    <scope>NUCLEOTIDE SEQUENCE [LARGE SCALE GENOMIC DNA]</scope>
    <source>
        <strain evidence="1 2">TRO1</strain>
    </source>
</reference>
<dbReference type="EMBL" id="APBQ01000088">
    <property type="protein sequence ID" value="ENY77069.1"/>
    <property type="molecule type" value="Genomic_DNA"/>
</dbReference>
<name>A0AAD2ZTH8_PSEPU</name>
<sequence>MAVESAWGKLMLWARAAGAISPEMTAQSAAIFQGETEVLDKTLRLYRGTLMVLVHKLR</sequence>
<protein>
    <submittedName>
        <fullName evidence="1">Uncharacterized protein</fullName>
    </submittedName>
</protein>
<evidence type="ECO:0000313" key="1">
    <source>
        <dbReference type="EMBL" id="ENY77069.1"/>
    </source>
</evidence>